<dbReference type="VEuPathDB" id="FungiDB:GGTG_08147"/>
<gene>
    <name evidence="2" type="primary">20348605</name>
    <name evidence="1" type="ORF">GGTG_08147</name>
</gene>
<evidence type="ECO:0000313" key="3">
    <source>
        <dbReference type="Proteomes" id="UP000006039"/>
    </source>
</evidence>
<dbReference type="AlphaFoldDB" id="J3P3R0"/>
<organism evidence="1">
    <name type="scientific">Gaeumannomyces tritici (strain R3-111a-1)</name>
    <name type="common">Wheat and barley take-all root rot fungus</name>
    <name type="synonym">Gaeumannomyces graminis var. tritici</name>
    <dbReference type="NCBI Taxonomy" id="644352"/>
    <lineage>
        <taxon>Eukaryota</taxon>
        <taxon>Fungi</taxon>
        <taxon>Dikarya</taxon>
        <taxon>Ascomycota</taxon>
        <taxon>Pezizomycotina</taxon>
        <taxon>Sordariomycetes</taxon>
        <taxon>Sordariomycetidae</taxon>
        <taxon>Magnaporthales</taxon>
        <taxon>Magnaporthaceae</taxon>
        <taxon>Gaeumannomyces</taxon>
    </lineage>
</organism>
<evidence type="ECO:0000313" key="2">
    <source>
        <dbReference type="EnsemblFungi" id="EJT74304"/>
    </source>
</evidence>
<proteinExistence type="predicted"/>
<dbReference type="Proteomes" id="UP000006039">
    <property type="component" value="Unassembled WGS sequence"/>
</dbReference>
<dbReference type="RefSeq" id="XP_009224248.1">
    <property type="nucleotide sequence ID" value="XM_009225984.1"/>
</dbReference>
<dbReference type="EMBL" id="GL385398">
    <property type="protein sequence ID" value="EJT74304.1"/>
    <property type="molecule type" value="Genomic_DNA"/>
</dbReference>
<reference evidence="3" key="1">
    <citation type="submission" date="2010-07" db="EMBL/GenBank/DDBJ databases">
        <title>The genome sequence of Gaeumannomyces graminis var. tritici strain R3-111a-1.</title>
        <authorList>
            <consortium name="The Broad Institute Genome Sequencing Platform"/>
            <person name="Ma L.-J."/>
            <person name="Dead R."/>
            <person name="Young S."/>
            <person name="Zeng Q."/>
            <person name="Koehrsen M."/>
            <person name="Alvarado L."/>
            <person name="Berlin A."/>
            <person name="Chapman S.B."/>
            <person name="Chen Z."/>
            <person name="Freedman E."/>
            <person name="Gellesch M."/>
            <person name="Goldberg J."/>
            <person name="Griggs A."/>
            <person name="Gujja S."/>
            <person name="Heilman E.R."/>
            <person name="Heiman D."/>
            <person name="Hepburn T."/>
            <person name="Howarth C."/>
            <person name="Jen D."/>
            <person name="Larson L."/>
            <person name="Mehta T."/>
            <person name="Neiman D."/>
            <person name="Pearson M."/>
            <person name="Roberts A."/>
            <person name="Saif S."/>
            <person name="Shea T."/>
            <person name="Shenoy N."/>
            <person name="Sisk P."/>
            <person name="Stolte C."/>
            <person name="Sykes S."/>
            <person name="Walk T."/>
            <person name="White J."/>
            <person name="Yandava C."/>
            <person name="Haas B."/>
            <person name="Nusbaum C."/>
            <person name="Birren B."/>
        </authorList>
    </citation>
    <scope>NUCLEOTIDE SEQUENCE [LARGE SCALE GENOMIC DNA]</scope>
    <source>
        <strain evidence="3">R3-111a-1</strain>
    </source>
</reference>
<reference evidence="1" key="2">
    <citation type="submission" date="2010-07" db="EMBL/GenBank/DDBJ databases">
        <authorList>
            <consortium name="The Broad Institute Genome Sequencing Platform"/>
            <consortium name="Broad Institute Genome Sequencing Center for Infectious Disease"/>
            <person name="Ma L.-J."/>
            <person name="Dead R."/>
            <person name="Young S."/>
            <person name="Zeng Q."/>
            <person name="Koehrsen M."/>
            <person name="Alvarado L."/>
            <person name="Berlin A."/>
            <person name="Chapman S.B."/>
            <person name="Chen Z."/>
            <person name="Freedman E."/>
            <person name="Gellesch M."/>
            <person name="Goldberg J."/>
            <person name="Griggs A."/>
            <person name="Gujja S."/>
            <person name="Heilman E.R."/>
            <person name="Heiman D."/>
            <person name="Hepburn T."/>
            <person name="Howarth C."/>
            <person name="Jen D."/>
            <person name="Larson L."/>
            <person name="Mehta T."/>
            <person name="Neiman D."/>
            <person name="Pearson M."/>
            <person name="Roberts A."/>
            <person name="Saif S."/>
            <person name="Shea T."/>
            <person name="Shenoy N."/>
            <person name="Sisk P."/>
            <person name="Stolte C."/>
            <person name="Sykes S."/>
            <person name="Walk T."/>
            <person name="White J."/>
            <person name="Yandava C."/>
            <person name="Haas B."/>
            <person name="Nusbaum C."/>
            <person name="Birren B."/>
        </authorList>
    </citation>
    <scope>NUCLEOTIDE SEQUENCE</scope>
    <source>
        <strain evidence="1">R3-111a-1</strain>
    </source>
</reference>
<reference evidence="2" key="4">
    <citation type="journal article" date="2015" name="G3 (Bethesda)">
        <title>Genome sequences of three phytopathogenic species of the Magnaporthaceae family of fungi.</title>
        <authorList>
            <person name="Okagaki L.H."/>
            <person name="Nunes C.C."/>
            <person name="Sailsbery J."/>
            <person name="Clay B."/>
            <person name="Brown D."/>
            <person name="John T."/>
            <person name="Oh Y."/>
            <person name="Young N."/>
            <person name="Fitzgerald M."/>
            <person name="Haas B.J."/>
            <person name="Zeng Q."/>
            <person name="Young S."/>
            <person name="Adiconis X."/>
            <person name="Fan L."/>
            <person name="Levin J.Z."/>
            <person name="Mitchell T.K."/>
            <person name="Okubara P.A."/>
            <person name="Farman M.L."/>
            <person name="Kohn L.M."/>
            <person name="Birren B."/>
            <person name="Ma L.-J."/>
            <person name="Dean R.A."/>
        </authorList>
    </citation>
    <scope>NUCLEOTIDE SEQUENCE</scope>
    <source>
        <strain evidence="2">R3-111a-1</strain>
    </source>
</reference>
<evidence type="ECO:0000313" key="1">
    <source>
        <dbReference type="EMBL" id="EJT74304.1"/>
    </source>
</evidence>
<reference evidence="1" key="3">
    <citation type="submission" date="2010-09" db="EMBL/GenBank/DDBJ databases">
        <title>Annotation of Gaeumannomyces graminis var. tritici R3-111a-1.</title>
        <authorList>
            <consortium name="The Broad Institute Genome Sequencing Platform"/>
            <person name="Ma L.-J."/>
            <person name="Dead R."/>
            <person name="Young S.K."/>
            <person name="Zeng Q."/>
            <person name="Gargeya S."/>
            <person name="Fitzgerald M."/>
            <person name="Haas B."/>
            <person name="Abouelleil A."/>
            <person name="Alvarado L."/>
            <person name="Arachchi H.M."/>
            <person name="Berlin A."/>
            <person name="Brown A."/>
            <person name="Chapman S.B."/>
            <person name="Chen Z."/>
            <person name="Dunbar C."/>
            <person name="Freedman E."/>
            <person name="Gearin G."/>
            <person name="Gellesch M."/>
            <person name="Goldberg J."/>
            <person name="Griggs A."/>
            <person name="Gujja S."/>
            <person name="Heiman D."/>
            <person name="Howarth C."/>
            <person name="Larson L."/>
            <person name="Lui A."/>
            <person name="MacDonald P.J.P."/>
            <person name="Mehta T."/>
            <person name="Montmayeur A."/>
            <person name="Murphy C."/>
            <person name="Neiman D."/>
            <person name="Pearson M."/>
            <person name="Priest M."/>
            <person name="Roberts A."/>
            <person name="Saif S."/>
            <person name="Shea T."/>
            <person name="Shenoy N."/>
            <person name="Sisk P."/>
            <person name="Stolte C."/>
            <person name="Sykes S."/>
            <person name="Yandava C."/>
            <person name="Wortman J."/>
            <person name="Nusbaum C."/>
            <person name="Birren B."/>
        </authorList>
    </citation>
    <scope>NUCLEOTIDE SEQUENCE</scope>
    <source>
        <strain evidence="1">R3-111a-1</strain>
    </source>
</reference>
<protein>
    <submittedName>
        <fullName evidence="1 2">Uncharacterized protein</fullName>
    </submittedName>
</protein>
<reference evidence="2" key="5">
    <citation type="submission" date="2018-04" db="UniProtKB">
        <authorList>
            <consortium name="EnsemblFungi"/>
        </authorList>
    </citation>
    <scope>IDENTIFICATION</scope>
    <source>
        <strain evidence="2">R3-111a-1</strain>
    </source>
</reference>
<dbReference type="HOGENOM" id="CLU_2812509_0_0_1"/>
<keyword evidence="3" id="KW-1185">Reference proteome</keyword>
<dbReference type="GeneID" id="20348605"/>
<sequence>MVWSWAVLGSKNDVASYRPLSVRSALLQSHAPRFFGESERSPWPGITTGTAMVALVTTHPPTPTINQ</sequence>
<dbReference type="EnsemblFungi" id="EJT74304">
    <property type="protein sequence ID" value="EJT74304"/>
    <property type="gene ID" value="GGTG_08147"/>
</dbReference>
<name>J3P3R0_GAET3</name>
<accession>J3P3R0</accession>